<dbReference type="SUPFAM" id="SSF56219">
    <property type="entry name" value="DNase I-like"/>
    <property type="match status" value="3"/>
</dbReference>
<dbReference type="CDD" id="cd01650">
    <property type="entry name" value="RT_nLTR_like"/>
    <property type="match status" value="3"/>
</dbReference>
<feature type="compositionally biased region" description="Polar residues" evidence="3">
    <location>
        <begin position="2797"/>
        <end position="2811"/>
    </location>
</feature>
<feature type="compositionally biased region" description="Polar residues" evidence="3">
    <location>
        <begin position="572"/>
        <end position="594"/>
    </location>
</feature>
<dbReference type="Pfam" id="PF14529">
    <property type="entry name" value="Exo_endo_phos_2"/>
    <property type="match status" value="3"/>
</dbReference>
<feature type="compositionally biased region" description="Basic and acidic residues" evidence="3">
    <location>
        <begin position="2978"/>
        <end position="2991"/>
    </location>
</feature>
<feature type="region of interest" description="Disordered" evidence="3">
    <location>
        <begin position="5783"/>
        <end position="5802"/>
    </location>
</feature>
<dbReference type="SUPFAM" id="SSF57756">
    <property type="entry name" value="Retrovirus zinc finger-like domains"/>
    <property type="match status" value="3"/>
</dbReference>
<evidence type="ECO:0000259" key="5">
    <source>
        <dbReference type="PROSITE" id="PS50878"/>
    </source>
</evidence>
<feature type="region of interest" description="Disordered" evidence="3">
    <location>
        <begin position="5593"/>
        <end position="5655"/>
    </location>
</feature>
<evidence type="ECO:0000256" key="2">
    <source>
        <dbReference type="SAM" id="Coils"/>
    </source>
</evidence>
<feature type="coiled-coil region" evidence="2">
    <location>
        <begin position="4746"/>
        <end position="4773"/>
    </location>
</feature>
<feature type="domain" description="CCHC-type" evidence="4">
    <location>
        <begin position="1632"/>
        <end position="1647"/>
    </location>
</feature>
<dbReference type="EMBL" id="KQ971310">
    <property type="protein sequence ID" value="KYB29500.1"/>
    <property type="molecule type" value="Genomic_DNA"/>
</dbReference>
<feature type="domain" description="CCHC-type" evidence="4">
    <location>
        <begin position="412"/>
        <end position="427"/>
    </location>
</feature>
<accession>A0A139WNC9</accession>
<evidence type="ECO:0000313" key="6">
    <source>
        <dbReference type="EMBL" id="KYB29500.1"/>
    </source>
</evidence>
<keyword evidence="1" id="KW-0862">Zinc</keyword>
<evidence type="ECO:0000313" key="7">
    <source>
        <dbReference type="Proteomes" id="UP000007266"/>
    </source>
</evidence>
<keyword evidence="2" id="KW-0175">Coiled coil</keyword>
<dbReference type="Gene3D" id="4.10.60.10">
    <property type="entry name" value="Zinc finger, CCHC-type"/>
    <property type="match status" value="3"/>
</dbReference>
<feature type="region of interest" description="Disordered" evidence="3">
    <location>
        <begin position="2978"/>
        <end position="2997"/>
    </location>
</feature>
<dbReference type="CDD" id="cd09077">
    <property type="entry name" value="R1-I-EN"/>
    <property type="match status" value="3"/>
</dbReference>
<feature type="compositionally biased region" description="Low complexity" evidence="3">
    <location>
        <begin position="4415"/>
        <end position="4428"/>
    </location>
</feature>
<feature type="coiled-coil region" evidence="2">
    <location>
        <begin position="1364"/>
        <end position="1391"/>
    </location>
</feature>
<protein>
    <recommendedName>
        <fullName evidence="8">Reverse transcriptase</fullName>
    </recommendedName>
</protein>
<dbReference type="PANTHER" id="PTHR19446">
    <property type="entry name" value="REVERSE TRANSCRIPTASES"/>
    <property type="match status" value="1"/>
</dbReference>
<feature type="domain" description="Reverse transcriptase" evidence="5">
    <location>
        <begin position="2106"/>
        <end position="2378"/>
    </location>
</feature>
<feature type="domain" description="CCHC-type" evidence="4">
    <location>
        <begin position="1610"/>
        <end position="1623"/>
    </location>
</feature>
<reference evidence="6 7" key="1">
    <citation type="journal article" date="2008" name="Nature">
        <title>The genome of the model beetle and pest Tribolium castaneum.</title>
        <authorList>
            <consortium name="Tribolium Genome Sequencing Consortium"/>
            <person name="Richards S."/>
            <person name="Gibbs R.A."/>
            <person name="Weinstock G.M."/>
            <person name="Brown S.J."/>
            <person name="Denell R."/>
            <person name="Beeman R.W."/>
            <person name="Gibbs R."/>
            <person name="Beeman R.W."/>
            <person name="Brown S.J."/>
            <person name="Bucher G."/>
            <person name="Friedrich M."/>
            <person name="Grimmelikhuijzen C.J."/>
            <person name="Klingler M."/>
            <person name="Lorenzen M."/>
            <person name="Richards S."/>
            <person name="Roth S."/>
            <person name="Schroder R."/>
            <person name="Tautz D."/>
            <person name="Zdobnov E.M."/>
            <person name="Muzny D."/>
            <person name="Gibbs R.A."/>
            <person name="Weinstock G.M."/>
            <person name="Attaway T."/>
            <person name="Bell S."/>
            <person name="Buhay C.J."/>
            <person name="Chandrabose M.N."/>
            <person name="Chavez D."/>
            <person name="Clerk-Blankenburg K.P."/>
            <person name="Cree A."/>
            <person name="Dao M."/>
            <person name="Davis C."/>
            <person name="Chacko J."/>
            <person name="Dinh H."/>
            <person name="Dugan-Rocha S."/>
            <person name="Fowler G."/>
            <person name="Garner T.T."/>
            <person name="Garnes J."/>
            <person name="Gnirke A."/>
            <person name="Hawes A."/>
            <person name="Hernandez J."/>
            <person name="Hines S."/>
            <person name="Holder M."/>
            <person name="Hume J."/>
            <person name="Jhangiani S.N."/>
            <person name="Joshi V."/>
            <person name="Khan Z.M."/>
            <person name="Jackson L."/>
            <person name="Kovar C."/>
            <person name="Kowis A."/>
            <person name="Lee S."/>
            <person name="Lewis L.R."/>
            <person name="Margolis J."/>
            <person name="Morgan M."/>
            <person name="Nazareth L.V."/>
            <person name="Nguyen N."/>
            <person name="Okwuonu G."/>
            <person name="Parker D."/>
            <person name="Richards S."/>
            <person name="Ruiz S.J."/>
            <person name="Santibanez J."/>
            <person name="Savard J."/>
            <person name="Scherer S.E."/>
            <person name="Schneider B."/>
            <person name="Sodergren E."/>
            <person name="Tautz D."/>
            <person name="Vattahil S."/>
            <person name="Villasana D."/>
            <person name="White C.S."/>
            <person name="Wright R."/>
            <person name="Park Y."/>
            <person name="Beeman R.W."/>
            <person name="Lord J."/>
            <person name="Oppert B."/>
            <person name="Lorenzen M."/>
            <person name="Brown S."/>
            <person name="Wang L."/>
            <person name="Savard J."/>
            <person name="Tautz D."/>
            <person name="Richards S."/>
            <person name="Weinstock G."/>
            <person name="Gibbs R.A."/>
            <person name="Liu Y."/>
            <person name="Worley K."/>
            <person name="Weinstock G."/>
            <person name="Elsik C.G."/>
            <person name="Reese J.T."/>
            <person name="Elhaik E."/>
            <person name="Landan G."/>
            <person name="Graur D."/>
            <person name="Arensburger P."/>
            <person name="Atkinson P."/>
            <person name="Beeman R.W."/>
            <person name="Beidler J."/>
            <person name="Brown S.J."/>
            <person name="Demuth J.P."/>
            <person name="Drury D.W."/>
            <person name="Du Y.Z."/>
            <person name="Fujiwara H."/>
            <person name="Lorenzen M."/>
            <person name="Maselli V."/>
            <person name="Osanai M."/>
            <person name="Park Y."/>
            <person name="Robertson H.M."/>
            <person name="Tu Z."/>
            <person name="Wang J.J."/>
            <person name="Wang S."/>
            <person name="Richards S."/>
            <person name="Song H."/>
            <person name="Zhang L."/>
            <person name="Sodergren E."/>
            <person name="Werner D."/>
            <person name="Stanke M."/>
            <person name="Morgenstern B."/>
            <person name="Solovyev V."/>
            <person name="Kosarev P."/>
            <person name="Brown G."/>
            <person name="Chen H.C."/>
            <person name="Ermolaeva O."/>
            <person name="Hlavina W."/>
            <person name="Kapustin Y."/>
            <person name="Kiryutin B."/>
            <person name="Kitts P."/>
            <person name="Maglott D."/>
            <person name="Pruitt K."/>
            <person name="Sapojnikov V."/>
            <person name="Souvorov A."/>
            <person name="Mackey A.J."/>
            <person name="Waterhouse R.M."/>
            <person name="Wyder S."/>
            <person name="Zdobnov E.M."/>
            <person name="Zdobnov E.M."/>
            <person name="Wyder S."/>
            <person name="Kriventseva E.V."/>
            <person name="Kadowaki T."/>
            <person name="Bork P."/>
            <person name="Aranda M."/>
            <person name="Bao R."/>
            <person name="Beermann A."/>
            <person name="Berns N."/>
            <person name="Bolognesi R."/>
            <person name="Bonneton F."/>
            <person name="Bopp D."/>
            <person name="Brown S.J."/>
            <person name="Bucher G."/>
            <person name="Butts T."/>
            <person name="Chaumot A."/>
            <person name="Denell R.E."/>
            <person name="Ferrier D.E."/>
            <person name="Friedrich M."/>
            <person name="Gordon C.M."/>
            <person name="Jindra M."/>
            <person name="Klingler M."/>
            <person name="Lan Q."/>
            <person name="Lattorff H.M."/>
            <person name="Laudet V."/>
            <person name="von Levetsow C."/>
            <person name="Liu Z."/>
            <person name="Lutz R."/>
            <person name="Lynch J.A."/>
            <person name="da Fonseca R.N."/>
            <person name="Posnien N."/>
            <person name="Reuter R."/>
            <person name="Roth S."/>
            <person name="Savard J."/>
            <person name="Schinko J.B."/>
            <person name="Schmitt C."/>
            <person name="Schoppmeier M."/>
            <person name="Schroder R."/>
            <person name="Shippy T.D."/>
            <person name="Simonnet F."/>
            <person name="Marques-Souza H."/>
            <person name="Tautz D."/>
            <person name="Tomoyasu Y."/>
            <person name="Trauner J."/>
            <person name="Van der Zee M."/>
            <person name="Vervoort M."/>
            <person name="Wittkopp N."/>
            <person name="Wimmer E.A."/>
            <person name="Yang X."/>
            <person name="Jones A.K."/>
            <person name="Sattelle D.B."/>
            <person name="Ebert P.R."/>
            <person name="Nelson D."/>
            <person name="Scott J.G."/>
            <person name="Beeman R.W."/>
            <person name="Muthukrishnan S."/>
            <person name="Kramer K.J."/>
            <person name="Arakane Y."/>
            <person name="Beeman R.W."/>
            <person name="Zhu Q."/>
            <person name="Hogenkamp D."/>
            <person name="Dixit R."/>
            <person name="Oppert B."/>
            <person name="Jiang H."/>
            <person name="Zou Z."/>
            <person name="Marshall J."/>
            <person name="Elpidina E."/>
            <person name="Vinokurov K."/>
            <person name="Oppert C."/>
            <person name="Zou Z."/>
            <person name="Evans J."/>
            <person name="Lu Z."/>
            <person name="Zhao P."/>
            <person name="Sumathipala N."/>
            <person name="Altincicek B."/>
            <person name="Vilcinskas A."/>
            <person name="Williams M."/>
            <person name="Hultmark D."/>
            <person name="Hetru C."/>
            <person name="Jiang H."/>
            <person name="Grimmelikhuijzen C.J."/>
            <person name="Hauser F."/>
            <person name="Cazzamali G."/>
            <person name="Williamson M."/>
            <person name="Park Y."/>
            <person name="Li B."/>
            <person name="Tanaka Y."/>
            <person name="Predel R."/>
            <person name="Neupert S."/>
            <person name="Schachtner J."/>
            <person name="Verleyen P."/>
            <person name="Raible F."/>
            <person name="Bork P."/>
            <person name="Friedrich M."/>
            <person name="Walden K.K."/>
            <person name="Robertson H.M."/>
            <person name="Angeli S."/>
            <person name="Foret S."/>
            <person name="Bucher G."/>
            <person name="Schuetz S."/>
            <person name="Maleszka R."/>
            <person name="Wimmer E.A."/>
            <person name="Beeman R.W."/>
            <person name="Lorenzen M."/>
            <person name="Tomoyasu Y."/>
            <person name="Miller S.C."/>
            <person name="Grossmann D."/>
            <person name="Bucher G."/>
        </authorList>
    </citation>
    <scope>NUCLEOTIDE SEQUENCE [LARGE SCALE GENOMIC DNA]</scope>
    <source>
        <strain evidence="6 7">Georgia GA2</strain>
    </source>
</reference>
<keyword evidence="7" id="KW-1185">Reference proteome</keyword>
<dbReference type="Gene3D" id="3.60.10.10">
    <property type="entry name" value="Endonuclease/exonuclease/phosphatase"/>
    <property type="match status" value="3"/>
</dbReference>
<gene>
    <name evidence="6" type="primary">AUGUSTUS-3.0.2_32967</name>
    <name evidence="6" type="ORF">TcasGA2_TC032967</name>
</gene>
<feature type="region of interest" description="Disordered" evidence="3">
    <location>
        <begin position="3177"/>
        <end position="3205"/>
    </location>
</feature>
<keyword evidence="1" id="KW-0863">Zinc-finger</keyword>
<reference evidence="6 7" key="2">
    <citation type="journal article" date="2010" name="Nucleic Acids Res.">
        <title>BeetleBase in 2010: revisions to provide comprehensive genomic information for Tribolium castaneum.</title>
        <authorList>
            <person name="Kim H.S."/>
            <person name="Murphy T."/>
            <person name="Xia J."/>
            <person name="Caragea D."/>
            <person name="Park Y."/>
            <person name="Beeman R.W."/>
            <person name="Lorenzen M.D."/>
            <person name="Butcher S."/>
            <person name="Manak J.R."/>
            <person name="Brown S.J."/>
        </authorList>
    </citation>
    <scope>GENOME REANNOTATION</scope>
    <source>
        <strain evidence="6 7">Georgia GA2</strain>
    </source>
</reference>
<evidence type="ECO:0008006" key="8">
    <source>
        <dbReference type="Google" id="ProtNLM"/>
    </source>
</evidence>
<dbReference type="InterPro" id="IPR043502">
    <property type="entry name" value="DNA/RNA_pol_sf"/>
</dbReference>
<feature type="region of interest" description="Disordered" evidence="3">
    <location>
        <begin position="5522"/>
        <end position="5559"/>
    </location>
</feature>
<dbReference type="InterPro" id="IPR036875">
    <property type="entry name" value="Znf_CCHC_sf"/>
</dbReference>
<evidence type="ECO:0000256" key="1">
    <source>
        <dbReference type="PROSITE-ProRule" id="PRU00047"/>
    </source>
</evidence>
<dbReference type="GO" id="GO:0003676">
    <property type="term" value="F:nucleic acid binding"/>
    <property type="evidence" value="ECO:0007669"/>
    <property type="project" value="InterPro"/>
</dbReference>
<keyword evidence="1" id="KW-0479">Metal-binding</keyword>
<dbReference type="InParanoid" id="A0A139WNC9"/>
<feature type="compositionally biased region" description="Basic and acidic residues" evidence="3">
    <location>
        <begin position="5783"/>
        <end position="5796"/>
    </location>
</feature>
<dbReference type="InterPro" id="IPR001878">
    <property type="entry name" value="Znf_CCHC"/>
</dbReference>
<feature type="compositionally biased region" description="Polar residues" evidence="3">
    <location>
        <begin position="4386"/>
        <end position="4396"/>
    </location>
</feature>
<name>A0A139WNC9_TRICA</name>
<dbReference type="SUPFAM" id="SSF56672">
    <property type="entry name" value="DNA/RNA polymerases"/>
    <property type="match status" value="3"/>
</dbReference>
<feature type="region of interest" description="Disordered" evidence="3">
    <location>
        <begin position="4414"/>
        <end position="4441"/>
    </location>
</feature>
<feature type="domain" description="Reverse transcriptase" evidence="5">
    <location>
        <begin position="5111"/>
        <end position="5382"/>
    </location>
</feature>
<evidence type="ECO:0000256" key="3">
    <source>
        <dbReference type="SAM" id="MobiDB-lite"/>
    </source>
</evidence>
<feature type="domain" description="CCHC-type" evidence="4">
    <location>
        <begin position="3371"/>
        <end position="3387"/>
    </location>
</feature>
<sequence>MTDVPPKRVRNAIVQTASPEEWVKLVESRDWVETYEDAKSLIAQRWPMGSFRVGMESYNPLATPRGGDAVVVLGPQPSKEQPVATLLAAGHPEMVKYLEVKGVSYAAVSTGTYKKQADGEGDCARYVLLTKAEEKGETLETWYFALEELKEAVQDLKRTRLEVMLPTKAEPMCFRKLLDIVFGRTQVTVTLCLPPAPKPASQVATTRTAVKRSATRPIALPGKGKVRKADATSTILVSNKDQEFPELLKTVKEALKNQDVGVELKAATATKKGDVLLSVKGGKDLSKIQKVLTSKTGATVTTRLAGERLVLVKDIDASTCDKEVIAAIRSAFPDKNTESVKVESLRSSYKDGPQTARVRAEKGLVDAMLERGKIRVGIFTCRVRPVVEVDRCARCGAITHRASQCTKGKRSCFKCGGEGHEARSCKETKVFCTSCNKEGHNAGSIRCPLYSRVVSMETQRVQTRKPTPPTKSRQDPSGNQAESERSQKGSSPSYSWQERALPWDGPHLIARTRGIHMKKVNLKQEKEAGKLAGEGTLRKDLSKTDALKVAAGKQTAKLDEAENPKTPGEDSSLGNINPFGRSSMTPRSPQRKVQTSLIVGQTPKLDETIEVYKETPTGAIPRRKRVSTPEEAHKVKKLVETRIKKQKSLVQRKTALRVCSAYRTVSADAVQVIAGMIPIDLRIHETVKVRNRTHTKREAREWSIKEWQNRWNASSKGRWTHRLIPNIRQWIERNKNAGQVNFYLTQFLSGHGDFRCYLKKMHRAENDRCVYCGEMDTAEHVLFQCGKWAGIRHRLEQLVNEKINPENLVEIMLRSNKNWRKVQRCTEDILKFKMEAEKTGQINSPGDSPEVLTRAEASGGVETDKPDPLKTCLTAIPGLRVGEERGNQFYLKVGFHVQGRGGAPGLKKKGQVRSGPLRWDATLSWWRGLRFSDQAGCGCWMQQPWLGGAQSNQERALPWDGPHLIARTRGIHMKKVNLKQEKEAGKLAGEGTLRKDLSKTDALKVAAGKQTAKLDEAENPKTPGEDSSLGNINPFGRSSMTPRSPQRKVQTSLIVGQTPKLDETIEVYKETPTGAIPKRKRVSTPEEAHKVKKLVETRIKKQKSLVLGNITCTDILQAFTQVTSRLAKKVKVLQDRIDDTPNTRREIKNDAKAVCYAMADMQAMQDDVFEEIFKWQRHIQMEDSDDDVVLVESPENKGVGIQVATQTKEVVTKNAETQTPLEMWGKSTQVTEMSQPGQLREPLYIGDKRSFVDFKDLSKRDWKESYFEKVKIKAVNPLAMMPEAAPTIIRSRDKKEEGALLKMLHQRCPEYRESVLEGENPIESKVTPIVRSVVVGHVAGPKETLKNYMFVVAGDEKNKASGYLKETYEALEELKEVLKELQIEKVAIGSDLTGREEHLRKMLEYIFRGENVEVTLCVPIAKKMIWRDQGKAQSAISVSPKGMRKTDAVIVQGSKTETYEAVLKEVRESLAETDCEIRTVRKTREGKLLLLVGKEGDQAKKVKEALSSKMANRKIVLRDDSTKEDKVLHVKGLDALAVETEIVSSVVAAMDGTITNTDLEVTSLRKAYGGSKVATIKVSAKSADAILSKGKIKIGLVTCKITERVNSVFCYRCWEPGHMAARCQGVDRSKLCHRCGEEGHSVKTCEKEMFCPVCGVRGHRAKTLVCESLRKKAARAENEKPPRTGRDVILMSEPNEGRVRSNGWWTDDANDVAIAVMNKKIKVYARGKGLGFVWIDTGECIIYSCYISPNVETVIAERALRNLVGSIGSHGGKPCVVTGDFNAKSPEWGGETQDERGRLLSEWLATLNCVVYNDGIKPTFLKGRYQSWIDVTFSTENAARWVRNWTVEEEETLSDHQFITFQLKLNGERTGNGQSSGRCCGWNTKGFSPSVIRHSFVERMNAKQNKNCVSMVEAIKEACDMHLPKKGRTRNTGKQRVYWWNDDIARARNECISVKRRQMRLRARNRLEEVIEVTELYKQKRKIYRVLIRKAKEAKWEELINEIERDQWGLGYQIATRKLRLGSEQITLSPQFRQRIADVLFPKHQIKRWNLTETCEVEGITSNEMQQAVRKLKMGKVPGLDNIPVEIVKAIAHEQGEVLMLEAYNGLLREGKFPKEWKRAKLVLLKKPGKEGGSPSDFRPICLLNVVAKLYEQLILIKLKKELEEKGGLSEEQFGFQEGKSTLDAVDRVMALARWANSGDTRRKRWCVLLTFDVKNAFNSANWQNIMEALRKKGISMYLRKVIGSYLSERSLDLGEGQVMEVTSGVPQGSVLGPTLWNILYDGVLRLEIPKEATLVAYADDLALVVIEKDIENLMCTVEMKSKIIGRWMKENGLQVAPEKTEAVLLAGGRRPDKNIVFKVENVELRPKQNVRYLGVDINQRMTFTSHVMRVAAKAEKMGAMLGRLMPNVKGPSPSKRKVMAEVVNSIVMYAAPIWGPTALDMLKYQERLVQVQRKTALRVCSAYRTVSADAVQVIAGMIPIDLRIHETVKVRNRTHTKREAREWSIKEWQNRWNASSKGRWTHRLIPDIRQWIERKKNAGQVNFYLTQFLSGHGDFRCYLRKMHRAENDRCVYCGEMDTAEHVLFQCGKWAGIRHRLEQLVNEKINPDNLVEIMLRSNNNWRKVQRCTEDILKFKMEDEKTGQINSPRDPSEVLTRAEASGGVETDKPGPLKTCLTAIPGLRVGEERGNQFYLKVGFHVQERGGAPGQSPCEVGCLPSGASPGWRIGESLPDMGGTGEIKYPGRTKTSQDHTVTPDVVWKRGPRGFGAARKKLTVQGRDTLVPVGEGVVGQALPDGQPTTVQTPSVRSQAEASPKATDFKRGSRQTLYEKISRSHSLGSADKKRKYTDMSPGYERSIEPYKKVESPEAFVLTEALDMVIKLGLDLERRIENNTKREIKDLSARLKRQVEILSRTSVRAWVESHRYIEPEKIQIDVDIQTEALGEGHADELARKEETHNEEILSLRSEVERLRQENEELRRMNRQPQEKTPHDQTTPQVYEGLKENVTAENFEKLIDLKWTNQAYAKTTFVRNDAVKCEDQVVVVEAASGEDVAERLTTRFPEIAPATATSVPTPGTALCVTKSRTIELENGERVEDIIGRSILLNIGKDHQNRRKNLMNGMRKVATLASNKGIKKFRLYSLIDEPNSQKFETRKITEWALYDTEMMAEVYVPRARNRKSTAGASEPEPESEEWEEQKTKRRRTTKTITVSKAETDEQTYASMLKRLKGEINVEEIGVTVKGVYETSDGRIKINLTEKGKGNCEKFRTAIEEKLGNKAEAKITMARKELIITGIDKETTEEEVRLAIQQHYTEKTACPEDTQVRSFHSNERTNKQTATVLVPETEALHLLQKRKVIIGWTMCRIVEKLRPERCHRCLKYGHRAKECKEKAGENNTEKGGRCLKCGRWGHHAKACQNEPHCYECEQQGHRADSMACPKMAHAMLAKLTHELEASVVTVSEPNLTLAEKEAWLVDDTGSAAIKITDRSLNITDSGNGSSFAWARTGDMTYISCYISPNISAAAFETRLQELEAFLRTHHGNKLLIGDFNAANRAWGSSTNDRRGQLVIEMTEALGMTLLNTGHSPTFLGSGGTSIVDLAFIDDSAAGRVRNWTVLEAETMSDHRAIAIDIEDHRARPATGDHRYGGKAHALRWTKDRDKQLREQLAEILPRINTVDPISVSRAIGEAAQRSLKKIANNRKPIFWWTDEVGNARQRCNAARRRAGRARDDRKTELWRIYKDERKALKKEIKKAKAEAWQRLIEDIEHDPWGKGYRIAIGRAAPRQQVSERERWRAARELFPQCAIPMYDMQEACEPTMFSYEEIQAAAARMRMGKAAGPDGLGPEIVQAAVAASPETISGLVNDLLKSQKFPEQWKRARLALIPKAKKSPDKLPKYRPICVLDSLGKFYEQLILARLLGELEAKGGLSDSQYGFVRGRSTIDAMQDVLRVVEWCSTGSYGRRELCALILLDVANAFNSVRWPDIIQALIDKGISAYLVNLVRSYLTDRFIIVQHGDGFNATCGVPQGSVLGPLLWNFVYDEVLHLDVPVGVRLFAFADDLAMVAMGMPADELQNNANLAFDTVNRWMCSKHLTLVAEKTEAVIMTGRRDHADTRFIVGDSVVKPSESARYLGVYMDRKGTFAQHIAEAAAGTTKLTGKLSRILPNLRGASEGRRRTIAAAVTCKMMYGSEIWSKGLDKLSNAEKVNRAQRPIMLRVACAYRTVATTSLQVLCSMVPWDMLALERRATFKRAENRKAEREKTIRQWKDRWDKESRHSWTKRLIPEIEPWQTRRHGLLDFYITQMMTGHGCFSSYLSRIEREATEDCWYCDCTRDDAEHTFFDCPRWTEERSEAEHILGAFPEPETLVGEMLKDERTWKATLRPPPADGIDNSEQPTRSNVLKDSPGSVGCHIADEEKGFSGQVRSGQVRSGQVRSGGRGRPTGRPDKIKVLQCNLNRSREAFQLLHGTVHDRQIDIAVVAEPNKKLSEMGPWTLDRRKDVAIRQFNKAEALRKHIGNGFVGVEYRGYALYGCYISPNSTLDEFKQLLRELEGHLNSSGEECIIVGDFNAKSPAWGSKKEDERGRILMDWIAQRDYTIQNTGDEPTFVRGESVSNIDLTITSNGLADKIKNWKVLPEENLSDHRDIYFEICKTKEENEARTKRVRKSWKIDGERLNIYRELVRKEISGRGRHWSTGTLMQKIEEMCNSSFATCRGGHPAHKRPVYWWNRDIAEQRAKCLKARRTLGRGRKCRKTTSEQIQQLEDRYRMTKKELRGHIKKAKQTAWKELIEMIEEDPWGKGYKVAMGKFRKETPPSKEETKEAVKKLFPRRERTVWQKEPCQEKIEFSEQELRDAASRLRVKSNWRTLDAESLSDHKYIAFTWDDNAGTTCQTSGYTGWNLKRLDKDKLLSKLREATCESTPASLNKILQRACNAAMPKKRCFRNRRPVYWWNEKIANLRKNALKFRRTITRLRSKRQVSVMLIDGTTSKLKQAQKMLRDEIQKAKSEKWKELCLSLEDDLWGNGYQTVMKRTGQACPFKLPREQLNNMVAILFPLHADVDWIKENCKPIPDFTHDELRDAARRLKSGKAPGPDGVPGEIIKIMVEERPDTLLEIFNRCAKDSTFPDCWKIARLILLPKPGKLNRTANAFRPICILDASGKLYEYLLYKRLEDEIEQRGGLSPFQFGFRKGVSTVHAIDEVIRTAEQEKLPSYRHRKTCLMITFDVQNAFNSASWQIILEELKQKGISPSLINTIRDYLNNRKIITDYGDTVKVNSGVPQGSVLAALLWNVMYDSVLRIATSENVKLIGYADDLAVIITCKQIDDLEETANHVVAQIADWMETKRLKLAPEKTECILLRCKRKPPAVKINVLGTEISPKSSIKYLGVWIDQNCGFKQHIQQTAIKVEKTITALSSVMPNIGGPSSSKRRMLSSVAHSAMLYGAPIWHNAMTIESYKKKLFSLQRRLAIRIASAYRTAPTDAIMVISRSGQVRSGQVRSGQVRSGQVRSGQVRSPCEVWLVFHRAPPQVADRGKPPRYGWYRGNQIPGADQNQSRSHRKSRRGLETGAARFRGCETIMSDESRKKLTVQGRDTLVPVGEGVVGQALPDGQPTTVQTPSVRSQAEASPKATDFKRGSRQTLYEKISRSHSLGSADKKRKYTDMSPGYERSIEPYKKVESPEAFVLTEALDMVIKLGLDLERRIENNTKREIKDLSARLKRQVEILSRTSVRAWVESHRYIEPEKIQIDVDIQTEALGEGHADELARKEETHNEEILSLRSEVERLRQENEELRRMNRQPQEKTPHDQTTPQVYEGLKENVTAENFEKLIDLKWTNQAYAKTTFVRNDAVKCEDQVVVVEAASGEDVAERLTTRFPEIAPATATSVPTPGTALCVTKSRTIELENGERVEDIIGRSILLNIAGSSESKRT</sequence>
<proteinExistence type="predicted"/>
<feature type="coiled-coil region" evidence="2">
    <location>
        <begin position="4949"/>
        <end position="5001"/>
    </location>
</feature>
<feature type="region of interest" description="Disordered" evidence="3">
    <location>
        <begin position="1007"/>
        <end position="1050"/>
    </location>
</feature>
<feature type="domain" description="CCHC-type" evidence="4">
    <location>
        <begin position="3399"/>
        <end position="3415"/>
    </location>
</feature>
<feature type="region of interest" description="Disordered" evidence="3">
    <location>
        <begin position="552"/>
        <end position="594"/>
    </location>
</feature>
<dbReference type="InterPro" id="IPR000477">
    <property type="entry name" value="RT_dom"/>
</dbReference>
<evidence type="ECO:0000259" key="4">
    <source>
        <dbReference type="PROSITE" id="PS50158"/>
    </source>
</evidence>
<dbReference type="Pfam" id="PF00078">
    <property type="entry name" value="RVT_1"/>
    <property type="match status" value="3"/>
</dbReference>
<dbReference type="GO" id="GO:0071897">
    <property type="term" value="P:DNA biosynthetic process"/>
    <property type="evidence" value="ECO:0007669"/>
    <property type="project" value="UniProtKB-ARBA"/>
</dbReference>
<dbReference type="PROSITE" id="PS50878">
    <property type="entry name" value="RT_POL"/>
    <property type="match status" value="3"/>
</dbReference>
<dbReference type="InterPro" id="IPR036691">
    <property type="entry name" value="Endo/exonu/phosph_ase_sf"/>
</dbReference>
<dbReference type="InterPro" id="IPR005135">
    <property type="entry name" value="Endo/exonuclease/phosphatase"/>
</dbReference>
<feature type="compositionally biased region" description="Polar residues" evidence="3">
    <location>
        <begin position="5602"/>
        <end position="5616"/>
    </location>
</feature>
<dbReference type="GO" id="GO:0003824">
    <property type="term" value="F:catalytic activity"/>
    <property type="evidence" value="ECO:0007669"/>
    <property type="project" value="InterPro"/>
</dbReference>
<organism evidence="6 7">
    <name type="scientific">Tribolium castaneum</name>
    <name type="common">Red flour beetle</name>
    <dbReference type="NCBI Taxonomy" id="7070"/>
    <lineage>
        <taxon>Eukaryota</taxon>
        <taxon>Metazoa</taxon>
        <taxon>Ecdysozoa</taxon>
        <taxon>Arthropoda</taxon>
        <taxon>Hexapoda</taxon>
        <taxon>Insecta</taxon>
        <taxon>Pterygota</taxon>
        <taxon>Neoptera</taxon>
        <taxon>Endopterygota</taxon>
        <taxon>Coleoptera</taxon>
        <taxon>Polyphaga</taxon>
        <taxon>Cucujiformia</taxon>
        <taxon>Tenebrionidae</taxon>
        <taxon>Tenebrionidae incertae sedis</taxon>
        <taxon>Tribolium</taxon>
    </lineage>
</organism>
<dbReference type="Proteomes" id="UP000007266">
    <property type="component" value="Linkage group 2"/>
</dbReference>
<dbReference type="GO" id="GO:0008270">
    <property type="term" value="F:zinc ion binding"/>
    <property type="evidence" value="ECO:0007669"/>
    <property type="project" value="UniProtKB-KW"/>
</dbReference>
<feature type="region of interest" description="Disordered" evidence="3">
    <location>
        <begin position="4375"/>
        <end position="4400"/>
    </location>
</feature>
<dbReference type="PROSITE" id="PS50158">
    <property type="entry name" value="ZF_CCHC"/>
    <property type="match status" value="5"/>
</dbReference>
<feature type="compositionally biased region" description="Polar residues" evidence="3">
    <location>
        <begin position="1028"/>
        <end position="1050"/>
    </location>
</feature>
<feature type="region of interest" description="Disordered" evidence="3">
    <location>
        <begin position="457"/>
        <end position="499"/>
    </location>
</feature>
<dbReference type="SMART" id="SM00343">
    <property type="entry name" value="ZnF_C2HC"/>
    <property type="match status" value="11"/>
</dbReference>
<feature type="domain" description="Reverse transcriptase" evidence="5">
    <location>
        <begin position="3860"/>
        <end position="4131"/>
    </location>
</feature>
<feature type="coiled-coil region" evidence="2">
    <location>
        <begin position="4235"/>
        <end position="4264"/>
    </location>
</feature>
<feature type="region of interest" description="Disordered" evidence="3">
    <location>
        <begin position="2788"/>
        <end position="2850"/>
    </location>
</feature>